<accession>A0A2T4UJ95</accession>
<dbReference type="AlphaFoldDB" id="A0A2T4UJ95"/>
<sequence>MGRDRSEGTRRAAKAARRDAARDARVEELRREARGWYIRALLAGLAAAGLSLLTVLLAAALGLVAAWCAVEGTRRAIDATRLAEEA</sequence>
<evidence type="ECO:0000313" key="4">
    <source>
        <dbReference type="Proteomes" id="UP000240739"/>
    </source>
</evidence>
<gene>
    <name evidence="3" type="ORF">C7Y72_06410</name>
</gene>
<proteinExistence type="predicted"/>
<evidence type="ECO:0000256" key="1">
    <source>
        <dbReference type="SAM" id="MobiDB-lite"/>
    </source>
</evidence>
<evidence type="ECO:0000256" key="2">
    <source>
        <dbReference type="SAM" id="Phobius"/>
    </source>
</evidence>
<feature type="transmembrane region" description="Helical" evidence="2">
    <location>
        <begin position="40"/>
        <end position="67"/>
    </location>
</feature>
<keyword evidence="2" id="KW-0472">Membrane</keyword>
<keyword evidence="4" id="KW-1185">Reference proteome</keyword>
<feature type="region of interest" description="Disordered" evidence="1">
    <location>
        <begin position="1"/>
        <end position="20"/>
    </location>
</feature>
<dbReference type="Proteomes" id="UP000240739">
    <property type="component" value="Unassembled WGS sequence"/>
</dbReference>
<organism evidence="3 4">
    <name type="scientific">Paraconexibacter algicola</name>
    <dbReference type="NCBI Taxonomy" id="2133960"/>
    <lineage>
        <taxon>Bacteria</taxon>
        <taxon>Bacillati</taxon>
        <taxon>Actinomycetota</taxon>
        <taxon>Thermoleophilia</taxon>
        <taxon>Solirubrobacterales</taxon>
        <taxon>Paraconexibacteraceae</taxon>
        <taxon>Paraconexibacter</taxon>
    </lineage>
</organism>
<dbReference type="EMBL" id="PYYB01000001">
    <property type="protein sequence ID" value="PTL59308.1"/>
    <property type="molecule type" value="Genomic_DNA"/>
</dbReference>
<reference evidence="3 4" key="1">
    <citation type="submission" date="2018-03" db="EMBL/GenBank/DDBJ databases">
        <title>Aquarubrobacter algicola gen. nov., sp. nov., a novel actinobacterium isolated from shallow eutrophic lake during the end of cyanobacterial harmful algal blooms.</title>
        <authorList>
            <person name="Chun S.J."/>
        </authorList>
    </citation>
    <scope>NUCLEOTIDE SEQUENCE [LARGE SCALE GENOMIC DNA]</scope>
    <source>
        <strain evidence="3 4">Seoho-28</strain>
    </source>
</reference>
<keyword evidence="2" id="KW-0812">Transmembrane</keyword>
<evidence type="ECO:0000313" key="3">
    <source>
        <dbReference type="EMBL" id="PTL59308.1"/>
    </source>
</evidence>
<dbReference type="RefSeq" id="WP_107567815.1">
    <property type="nucleotide sequence ID" value="NZ_PYYB01000001.1"/>
</dbReference>
<name>A0A2T4UJ95_9ACTN</name>
<keyword evidence="2" id="KW-1133">Transmembrane helix</keyword>
<comment type="caution">
    <text evidence="3">The sequence shown here is derived from an EMBL/GenBank/DDBJ whole genome shotgun (WGS) entry which is preliminary data.</text>
</comment>
<protein>
    <submittedName>
        <fullName evidence="3">Uncharacterized protein</fullName>
    </submittedName>
</protein>